<gene>
    <name evidence="7" type="ORF">S01H4_38923</name>
</gene>
<dbReference type="Gene3D" id="3.50.30.80">
    <property type="entry name" value="IlvD/EDD C-terminal domain-like"/>
    <property type="match status" value="1"/>
</dbReference>
<evidence type="ECO:0000256" key="2">
    <source>
        <dbReference type="ARBA" id="ARBA00022723"/>
    </source>
</evidence>
<proteinExistence type="inferred from homology"/>
<evidence type="ECO:0000313" key="7">
    <source>
        <dbReference type="EMBL" id="GAG95300.1"/>
    </source>
</evidence>
<dbReference type="GO" id="GO:0005829">
    <property type="term" value="C:cytosol"/>
    <property type="evidence" value="ECO:0007669"/>
    <property type="project" value="TreeGrafter"/>
</dbReference>
<dbReference type="AlphaFoldDB" id="X1BJT5"/>
<protein>
    <recommendedName>
        <fullName evidence="6">Dihydroxy-acid/6-phosphogluconate dehydratase C-terminal domain-containing protein</fullName>
    </recommendedName>
</protein>
<evidence type="ECO:0000256" key="4">
    <source>
        <dbReference type="ARBA" id="ARBA00023014"/>
    </source>
</evidence>
<evidence type="ECO:0000256" key="1">
    <source>
        <dbReference type="ARBA" id="ARBA00006486"/>
    </source>
</evidence>
<evidence type="ECO:0000256" key="5">
    <source>
        <dbReference type="ARBA" id="ARBA00023239"/>
    </source>
</evidence>
<evidence type="ECO:0000256" key="3">
    <source>
        <dbReference type="ARBA" id="ARBA00023004"/>
    </source>
</evidence>
<dbReference type="PANTHER" id="PTHR43661">
    <property type="entry name" value="D-XYLONATE DEHYDRATASE"/>
    <property type="match status" value="1"/>
</dbReference>
<dbReference type="InterPro" id="IPR056740">
    <property type="entry name" value="ILV_EDD_C"/>
</dbReference>
<dbReference type="FunFam" id="3.50.30.80:FF:000001">
    <property type="entry name" value="Dihydroxy-acid dehydratase"/>
    <property type="match status" value="1"/>
</dbReference>
<accession>X1BJT5</accession>
<dbReference type="GO" id="GO:0046872">
    <property type="term" value="F:metal ion binding"/>
    <property type="evidence" value="ECO:0007669"/>
    <property type="project" value="UniProtKB-KW"/>
</dbReference>
<feature type="domain" description="Dihydroxy-acid/6-phosphogluconate dehydratase C-terminal" evidence="6">
    <location>
        <begin position="14"/>
        <end position="206"/>
    </location>
</feature>
<dbReference type="Pfam" id="PF24877">
    <property type="entry name" value="ILV_EDD_C"/>
    <property type="match status" value="1"/>
</dbReference>
<keyword evidence="5" id="KW-0456">Lyase</keyword>
<sequence length="217" mass="23243">MGENLKSVVNFNPDVIRPLSNPVYSKGAISVLLGNICPDGAVVKQTAVPESMLSHRGPARVFDTEDTAKDVLLKGQISPGDVVVIRYEGARGGPGMREMYTFQSILCGMGLDESVALVTDGRFSGFTRGPAIGHVSPEAAAGGPIAIIQNGDIIEYDISSKKLNVELPEQEIQRRLKNWILPEQKIKSGFLGTIYTKIVQSADKGCTLGVISSRGKD</sequence>
<evidence type="ECO:0000259" key="6">
    <source>
        <dbReference type="Pfam" id="PF24877"/>
    </source>
</evidence>
<dbReference type="EMBL" id="BART01021031">
    <property type="protein sequence ID" value="GAG95300.1"/>
    <property type="molecule type" value="Genomic_DNA"/>
</dbReference>
<keyword evidence="2" id="KW-0479">Metal-binding</keyword>
<keyword evidence="3" id="KW-0408">Iron</keyword>
<dbReference type="GO" id="GO:0016836">
    <property type="term" value="F:hydro-lyase activity"/>
    <property type="evidence" value="ECO:0007669"/>
    <property type="project" value="UniProtKB-ARBA"/>
</dbReference>
<dbReference type="GO" id="GO:0051536">
    <property type="term" value="F:iron-sulfur cluster binding"/>
    <property type="evidence" value="ECO:0007669"/>
    <property type="project" value="UniProtKB-KW"/>
</dbReference>
<reference evidence="7" key="1">
    <citation type="journal article" date="2014" name="Front. Microbiol.">
        <title>High frequency of phylogenetically diverse reductive dehalogenase-homologous genes in deep subseafloor sedimentary metagenomes.</title>
        <authorList>
            <person name="Kawai M."/>
            <person name="Futagami T."/>
            <person name="Toyoda A."/>
            <person name="Takaki Y."/>
            <person name="Nishi S."/>
            <person name="Hori S."/>
            <person name="Arai W."/>
            <person name="Tsubouchi T."/>
            <person name="Morono Y."/>
            <person name="Uchiyama I."/>
            <person name="Ito T."/>
            <person name="Fujiyama A."/>
            <person name="Inagaki F."/>
            <person name="Takami H."/>
        </authorList>
    </citation>
    <scope>NUCLEOTIDE SEQUENCE</scope>
    <source>
        <strain evidence="7">Expedition CK06-06</strain>
    </source>
</reference>
<comment type="caution">
    <text evidence="7">The sequence shown here is derived from an EMBL/GenBank/DDBJ whole genome shotgun (WGS) entry which is preliminary data.</text>
</comment>
<dbReference type="InterPro" id="IPR042096">
    <property type="entry name" value="Dihydro-acid_dehy_C"/>
</dbReference>
<comment type="similarity">
    <text evidence="1">Belongs to the IlvD/Edd family.</text>
</comment>
<keyword evidence="4" id="KW-0411">Iron-sulfur</keyword>
<name>X1BJT5_9ZZZZ</name>
<dbReference type="SUPFAM" id="SSF52016">
    <property type="entry name" value="LeuD/IlvD-like"/>
    <property type="match status" value="1"/>
</dbReference>
<dbReference type="PANTHER" id="PTHR43661:SF3">
    <property type="entry name" value="D-XYLONATE DEHYDRATASE YAGF-RELATED"/>
    <property type="match status" value="1"/>
</dbReference>
<organism evidence="7">
    <name type="scientific">marine sediment metagenome</name>
    <dbReference type="NCBI Taxonomy" id="412755"/>
    <lineage>
        <taxon>unclassified sequences</taxon>
        <taxon>metagenomes</taxon>
        <taxon>ecological metagenomes</taxon>
    </lineage>
</organism>